<evidence type="ECO:0000313" key="7">
    <source>
        <dbReference type="Proteomes" id="UP000516173"/>
    </source>
</evidence>
<keyword evidence="7" id="KW-1185">Reference proteome</keyword>
<protein>
    <submittedName>
        <fullName evidence="6">TetR family transcriptional regulator</fullName>
    </submittedName>
</protein>
<feature type="DNA-binding region" description="H-T-H motif" evidence="4">
    <location>
        <begin position="37"/>
        <end position="56"/>
    </location>
</feature>
<sequence>MTERTNSPGRRADARRNRDRLVSAAGAVVAESGPDASLEEIARRAGVGSATLHRHFPRRAELLAAVLHERVCALCRRAEDLAAEPDPGAALLTWLRAVVAHAATVRGLGPALTGYDPDPEFAPHTMIRSAAAQLVTRARAEGAIARTTTVDDVLQLANGIALATESLPDPTHRAEALVTLIAHGLLRPNE</sequence>
<dbReference type="PANTHER" id="PTHR30055:SF234">
    <property type="entry name" value="HTH-TYPE TRANSCRIPTIONAL REGULATOR BETI"/>
    <property type="match status" value="1"/>
</dbReference>
<dbReference type="InterPro" id="IPR036271">
    <property type="entry name" value="Tet_transcr_reg_TetR-rel_C_sf"/>
</dbReference>
<dbReference type="Proteomes" id="UP000516173">
    <property type="component" value="Chromosome"/>
</dbReference>
<dbReference type="RefSeq" id="WP_187684519.1">
    <property type="nucleotide sequence ID" value="NZ_AP023396.1"/>
</dbReference>
<evidence type="ECO:0000256" key="4">
    <source>
        <dbReference type="PROSITE-ProRule" id="PRU00335"/>
    </source>
</evidence>
<gene>
    <name evidence="6" type="ORF">NWFMUON74_54120</name>
</gene>
<reference evidence="6 7" key="1">
    <citation type="submission" date="2020-08" db="EMBL/GenBank/DDBJ databases">
        <title>Genome Sequencing of Nocardia wallacei strain FMUON74 and assembly.</title>
        <authorList>
            <person name="Toyokawa M."/>
            <person name="Uesaka K."/>
        </authorList>
    </citation>
    <scope>NUCLEOTIDE SEQUENCE [LARGE SCALE GENOMIC DNA]</scope>
    <source>
        <strain evidence="6 7">FMUON74</strain>
    </source>
</reference>
<keyword evidence="2 4" id="KW-0238">DNA-binding</keyword>
<dbReference type="KEGG" id="nwl:NWFMUON74_54120"/>
<evidence type="ECO:0000313" key="6">
    <source>
        <dbReference type="EMBL" id="BCK57640.1"/>
    </source>
</evidence>
<evidence type="ECO:0000256" key="2">
    <source>
        <dbReference type="ARBA" id="ARBA00023125"/>
    </source>
</evidence>
<organism evidence="6 7">
    <name type="scientific">Nocardia wallacei</name>
    <dbReference type="NCBI Taxonomy" id="480035"/>
    <lineage>
        <taxon>Bacteria</taxon>
        <taxon>Bacillati</taxon>
        <taxon>Actinomycetota</taxon>
        <taxon>Actinomycetes</taxon>
        <taxon>Mycobacteriales</taxon>
        <taxon>Nocardiaceae</taxon>
        <taxon>Nocardia</taxon>
    </lineage>
</organism>
<dbReference type="PRINTS" id="PR00455">
    <property type="entry name" value="HTHTETR"/>
</dbReference>
<dbReference type="Pfam" id="PF00440">
    <property type="entry name" value="TetR_N"/>
    <property type="match status" value="1"/>
</dbReference>
<dbReference type="Gene3D" id="1.10.357.10">
    <property type="entry name" value="Tetracycline Repressor, domain 2"/>
    <property type="match status" value="1"/>
</dbReference>
<dbReference type="GeneID" id="80349848"/>
<dbReference type="InterPro" id="IPR049445">
    <property type="entry name" value="TetR_SbtR-like_C"/>
</dbReference>
<feature type="domain" description="HTH tetR-type" evidence="5">
    <location>
        <begin position="15"/>
        <end position="74"/>
    </location>
</feature>
<dbReference type="PROSITE" id="PS50977">
    <property type="entry name" value="HTH_TETR_2"/>
    <property type="match status" value="1"/>
</dbReference>
<dbReference type="AlphaFoldDB" id="A0A7G1KR64"/>
<dbReference type="InterPro" id="IPR009057">
    <property type="entry name" value="Homeodomain-like_sf"/>
</dbReference>
<keyword evidence="3" id="KW-0804">Transcription</keyword>
<dbReference type="InterPro" id="IPR050109">
    <property type="entry name" value="HTH-type_TetR-like_transc_reg"/>
</dbReference>
<dbReference type="Pfam" id="PF21597">
    <property type="entry name" value="TetR_C_43"/>
    <property type="match status" value="1"/>
</dbReference>
<dbReference type="SUPFAM" id="SSF48498">
    <property type="entry name" value="Tetracyclin repressor-like, C-terminal domain"/>
    <property type="match status" value="1"/>
</dbReference>
<dbReference type="PANTHER" id="PTHR30055">
    <property type="entry name" value="HTH-TYPE TRANSCRIPTIONAL REGULATOR RUTR"/>
    <property type="match status" value="1"/>
</dbReference>
<accession>A0A7G1KR64</accession>
<name>A0A7G1KR64_9NOCA</name>
<evidence type="ECO:0000256" key="1">
    <source>
        <dbReference type="ARBA" id="ARBA00023015"/>
    </source>
</evidence>
<evidence type="ECO:0000256" key="3">
    <source>
        <dbReference type="ARBA" id="ARBA00023163"/>
    </source>
</evidence>
<dbReference type="GO" id="GO:0003700">
    <property type="term" value="F:DNA-binding transcription factor activity"/>
    <property type="evidence" value="ECO:0007669"/>
    <property type="project" value="TreeGrafter"/>
</dbReference>
<dbReference type="EMBL" id="AP023396">
    <property type="protein sequence ID" value="BCK57640.1"/>
    <property type="molecule type" value="Genomic_DNA"/>
</dbReference>
<proteinExistence type="predicted"/>
<dbReference type="GO" id="GO:0000976">
    <property type="term" value="F:transcription cis-regulatory region binding"/>
    <property type="evidence" value="ECO:0007669"/>
    <property type="project" value="TreeGrafter"/>
</dbReference>
<dbReference type="InterPro" id="IPR001647">
    <property type="entry name" value="HTH_TetR"/>
</dbReference>
<keyword evidence="1" id="KW-0805">Transcription regulation</keyword>
<dbReference type="SUPFAM" id="SSF46689">
    <property type="entry name" value="Homeodomain-like"/>
    <property type="match status" value="1"/>
</dbReference>
<evidence type="ECO:0000259" key="5">
    <source>
        <dbReference type="PROSITE" id="PS50977"/>
    </source>
</evidence>